<protein>
    <submittedName>
        <fullName evidence="4">Pentatricopeptide repeat containing protein</fullName>
    </submittedName>
</protein>
<evidence type="ECO:0000256" key="3">
    <source>
        <dbReference type="SAM" id="MobiDB-lite"/>
    </source>
</evidence>
<keyword evidence="5" id="KW-1185">Reference proteome</keyword>
<feature type="compositionally biased region" description="Gly residues" evidence="3">
    <location>
        <begin position="602"/>
        <end position="624"/>
    </location>
</feature>
<sequence length="972" mass="108247">MRQCSRLGVVGRTKCRKRLLPSAWKGRARPSLPSVPHPSLGFLRPFHANPVHLLVAAPIASKVLTTSYGSDAEDDRAKKDFLAFIEPEDQDVAIMVMRDAYNAAAKGQETVNKDAKTPGEDALEPFILRSLPSSSSLEFFSSSRSSALATFCNALLCGLARANDPALLDKAFAYLGKMRTRLPQEFAERALPSNAARSHMIRTCAILVRGAGLFRHSDTGERLAAPSPSEGPSFNSPVKAASGGSKYIRLSEMLFEEYLHSSMEAVRREPNNKALFSEYLYHTPRLLSSMIYIYCQARENRKAVALFNRLRDQTFPCSIVPDGLAVAGVIRAQAVSQGPLEAWEHLQELRRGNPPIDVATFFGLYKTFAFCILSHAPSGGRPGDALHALAHRVVEDMRAHGIRPSATQWHIFMKVETLFADWERIQQYMAWMKEDGWSYGSYEYGMLIEALGVRKQLGLIAQVRAKMEKEGIPVTYVVYLSIIQAYRRAYDVRSAEAAFRDWQREPWRDEEEVKHRAEPVEIVTTMMKIYAKGGLPEKAWALFVQYREGDAIGGEEPGEGKKKRRPDHVMYSVAVRVASLLGGIPMVEKVYEEYQQDKARGFHGGGGELGQGGAGSLGREGGLGVKKEQSSGQRAGADRGLQSRRKLKDNMSLSMLAAYVDAKEWGRAYEFFDTLQAADEKEGTFAPIRAYNVMIYGLKRANRHEEARTLAEQAKAKGIAFDRATQKILASTAGAEDLWAPPPHVYVLGGEKYRQERKIKSVQGNIEGRRDLPVGAVVLDLHGLSVDEARTLLAREFEAMREKFDAEMKEGGEEAGENEKCARVNEGNPEEGRDYAKGSEDTVRVHDAHRDGLQDLLLITGFRRRIGPGQGAVLLANEDMPIYQKGEGDNVNALQETARDFLGDRGIYWSSVPSNPGRLLVQSDSLRQYFERQRREESKVKFLRLTLLRYIPVTSLLALLFVVPKDIAGVPL</sequence>
<dbReference type="Pfam" id="PF01535">
    <property type="entry name" value="PPR"/>
    <property type="match status" value="3"/>
</dbReference>
<proteinExistence type="predicted"/>
<dbReference type="Gene3D" id="1.25.40.10">
    <property type="entry name" value="Tetratricopeptide repeat domain"/>
    <property type="match status" value="2"/>
</dbReference>
<reference evidence="4 5" key="1">
    <citation type="journal article" date="2014" name="Mol. Plant">
        <title>Chromosome Scale Genome Assembly and Transcriptome Profiling of Nannochloropsis gaditana in Nitrogen Depletion.</title>
        <authorList>
            <person name="Corteggiani Carpinelli E."/>
            <person name="Telatin A."/>
            <person name="Vitulo N."/>
            <person name="Forcato C."/>
            <person name="D'Angelo M."/>
            <person name="Schiavon R."/>
            <person name="Vezzi A."/>
            <person name="Giacometti G.M."/>
            <person name="Morosinotto T."/>
            <person name="Valle G."/>
        </authorList>
    </citation>
    <scope>NUCLEOTIDE SEQUENCE [LARGE SCALE GENOMIC DNA]</scope>
    <source>
        <strain evidence="4 5">B-31</strain>
    </source>
</reference>
<dbReference type="OrthoDB" id="185373at2759"/>
<name>W7UC64_9STRA</name>
<organism evidence="4 5">
    <name type="scientific">Nannochloropsis gaditana</name>
    <dbReference type="NCBI Taxonomy" id="72520"/>
    <lineage>
        <taxon>Eukaryota</taxon>
        <taxon>Sar</taxon>
        <taxon>Stramenopiles</taxon>
        <taxon>Ochrophyta</taxon>
        <taxon>Eustigmatophyceae</taxon>
        <taxon>Eustigmatales</taxon>
        <taxon>Monodopsidaceae</taxon>
        <taxon>Nannochloropsis</taxon>
    </lineage>
</organism>
<dbReference type="PROSITE" id="PS51375">
    <property type="entry name" value="PPR"/>
    <property type="match status" value="1"/>
</dbReference>
<dbReference type="Proteomes" id="UP000019335">
    <property type="component" value="Chromosome 1"/>
</dbReference>
<comment type="caution">
    <text evidence="4">The sequence shown here is derived from an EMBL/GenBank/DDBJ whole genome shotgun (WGS) entry which is preliminary data.</text>
</comment>
<dbReference type="PANTHER" id="PTHR47447">
    <property type="entry name" value="OS03G0856100 PROTEIN"/>
    <property type="match status" value="1"/>
</dbReference>
<keyword evidence="1" id="KW-0677">Repeat</keyword>
<dbReference type="PANTHER" id="PTHR47447:SF17">
    <property type="entry name" value="OS12G0638900 PROTEIN"/>
    <property type="match status" value="1"/>
</dbReference>
<dbReference type="EMBL" id="AZIL01000030">
    <property type="protein sequence ID" value="EWM30549.1"/>
    <property type="molecule type" value="Genomic_DNA"/>
</dbReference>
<dbReference type="Pfam" id="PF13812">
    <property type="entry name" value="PPR_3"/>
    <property type="match status" value="1"/>
</dbReference>
<feature type="compositionally biased region" description="Basic and acidic residues" evidence="3">
    <location>
        <begin position="830"/>
        <end position="839"/>
    </location>
</feature>
<dbReference type="AlphaFoldDB" id="W7UC64"/>
<gene>
    <name evidence="4" type="ORF">Naga_100033g13</name>
</gene>
<feature type="repeat" description="PPR" evidence="2">
    <location>
        <begin position="687"/>
        <end position="721"/>
    </location>
</feature>
<feature type="region of interest" description="Disordered" evidence="3">
    <location>
        <begin position="219"/>
        <end position="238"/>
    </location>
</feature>
<accession>W7UC64</accession>
<evidence type="ECO:0000256" key="2">
    <source>
        <dbReference type="PROSITE-ProRule" id="PRU00708"/>
    </source>
</evidence>
<evidence type="ECO:0000256" key="1">
    <source>
        <dbReference type="ARBA" id="ARBA00022737"/>
    </source>
</evidence>
<dbReference type="InterPro" id="IPR011990">
    <property type="entry name" value="TPR-like_helical_dom_sf"/>
</dbReference>
<feature type="region of interest" description="Disordered" evidence="3">
    <location>
        <begin position="602"/>
        <end position="641"/>
    </location>
</feature>
<feature type="region of interest" description="Disordered" evidence="3">
    <location>
        <begin position="810"/>
        <end position="839"/>
    </location>
</feature>
<evidence type="ECO:0000313" key="5">
    <source>
        <dbReference type="Proteomes" id="UP000019335"/>
    </source>
</evidence>
<dbReference type="InterPro" id="IPR002885">
    <property type="entry name" value="PPR_rpt"/>
</dbReference>
<feature type="compositionally biased region" description="Basic and acidic residues" evidence="3">
    <location>
        <begin position="810"/>
        <end position="823"/>
    </location>
</feature>
<evidence type="ECO:0000313" key="4">
    <source>
        <dbReference type="EMBL" id="EWM30549.1"/>
    </source>
</evidence>